<gene>
    <name evidence="1" type="ORF">DFH07DRAFT_767192</name>
</gene>
<evidence type="ECO:0000313" key="1">
    <source>
        <dbReference type="EMBL" id="KAJ7774476.1"/>
    </source>
</evidence>
<sequence length="614" mass="70272">MSCISSIMASSSSWGRIMAHRFSDPISRATVLQHSNCFNRLVGVPYRKQNRNHVSFSMLNNIKMLNCQAGKRFSPPLISLLPKAPKILFAAQILRGLVEIRGLASTSRSVSNGIARRSHLSHRRPWRFSDFFIPTTPRKSILKVPVDNRGPAKAWGNLPDDELPEPWSFNWRRWGIESTIVFPRLLDRFRLTVQKPLLFRYTRTTNTATAFLGVEEHLKGPRFYFHDQRTNQCVSYEGQSALLIFRYTFSRFSFFRSFFHENVNFRSFFEPRSVKQWSGKNQIFHSLFFGDFQLPLHFLTAGRPRESQSSPLNYSNESQKSVIAAAGHDHFSHKCSRIFFFNSKKERDSLIPKKERGITNLSKNFRFEHNLDGDASSIGAAEFIERADWSRMTPLGSLKDRCAVLQDRDVPGPPIFLHDLRGSPWGFEPRALRDHADIRALESHPAMRDWCCIPDSELPEPWSCNWTKYYFSNIWRSAHDRELLHRYALSSPNPIMFYGTFPHPLLLESAGAFYLYGLPEDNKLYACYADILGPSPPKHLLYQFDGASLADFIERAVWLVAPKADGPAFFPLLNVSLTFADSVSDSPLPDGQTESVKLHMTEDGGPLRIVANTP</sequence>
<proteinExistence type="predicted"/>
<protein>
    <submittedName>
        <fullName evidence="1">Uncharacterized protein</fullName>
    </submittedName>
</protein>
<reference evidence="1" key="1">
    <citation type="submission" date="2023-03" db="EMBL/GenBank/DDBJ databases">
        <title>Massive genome expansion in bonnet fungi (Mycena s.s.) driven by repeated elements and novel gene families across ecological guilds.</title>
        <authorList>
            <consortium name="Lawrence Berkeley National Laboratory"/>
            <person name="Harder C.B."/>
            <person name="Miyauchi S."/>
            <person name="Viragh M."/>
            <person name="Kuo A."/>
            <person name="Thoen E."/>
            <person name="Andreopoulos B."/>
            <person name="Lu D."/>
            <person name="Skrede I."/>
            <person name="Drula E."/>
            <person name="Henrissat B."/>
            <person name="Morin E."/>
            <person name="Kohler A."/>
            <person name="Barry K."/>
            <person name="LaButti K."/>
            <person name="Morin E."/>
            <person name="Salamov A."/>
            <person name="Lipzen A."/>
            <person name="Mereny Z."/>
            <person name="Hegedus B."/>
            <person name="Baldrian P."/>
            <person name="Stursova M."/>
            <person name="Weitz H."/>
            <person name="Taylor A."/>
            <person name="Grigoriev I.V."/>
            <person name="Nagy L.G."/>
            <person name="Martin F."/>
            <person name="Kauserud H."/>
        </authorList>
    </citation>
    <scope>NUCLEOTIDE SEQUENCE</scope>
    <source>
        <strain evidence="1">CBHHK188m</strain>
    </source>
</reference>
<dbReference type="Proteomes" id="UP001215280">
    <property type="component" value="Unassembled WGS sequence"/>
</dbReference>
<accession>A0AAD7NTH8</accession>
<comment type="caution">
    <text evidence="1">The sequence shown here is derived from an EMBL/GenBank/DDBJ whole genome shotgun (WGS) entry which is preliminary data.</text>
</comment>
<dbReference type="AlphaFoldDB" id="A0AAD7NTH8"/>
<dbReference type="EMBL" id="JARJLG010000015">
    <property type="protein sequence ID" value="KAJ7774476.1"/>
    <property type="molecule type" value="Genomic_DNA"/>
</dbReference>
<keyword evidence="2" id="KW-1185">Reference proteome</keyword>
<name>A0AAD7NTH8_9AGAR</name>
<evidence type="ECO:0000313" key="2">
    <source>
        <dbReference type="Proteomes" id="UP001215280"/>
    </source>
</evidence>
<organism evidence="1 2">
    <name type="scientific">Mycena maculata</name>
    <dbReference type="NCBI Taxonomy" id="230809"/>
    <lineage>
        <taxon>Eukaryota</taxon>
        <taxon>Fungi</taxon>
        <taxon>Dikarya</taxon>
        <taxon>Basidiomycota</taxon>
        <taxon>Agaricomycotina</taxon>
        <taxon>Agaricomycetes</taxon>
        <taxon>Agaricomycetidae</taxon>
        <taxon>Agaricales</taxon>
        <taxon>Marasmiineae</taxon>
        <taxon>Mycenaceae</taxon>
        <taxon>Mycena</taxon>
    </lineage>
</organism>